<evidence type="ECO:0000313" key="2">
    <source>
        <dbReference type="Proteomes" id="UP000000626"/>
    </source>
</evidence>
<evidence type="ECO:0000313" key="1">
    <source>
        <dbReference type="EMBL" id="CAM08414.1"/>
    </source>
</evidence>
<dbReference type="EnsemblBacteria" id="CAM08414">
    <property type="protein sequence ID" value="CAM08414"/>
    <property type="gene ID" value="NMA1216"/>
</dbReference>
<proteinExistence type="predicted"/>
<dbReference type="HOGENOM" id="CLU_2735864_0_0_4"/>
<protein>
    <submittedName>
        <fullName evidence="1">Uncharacterized protein</fullName>
    </submittedName>
</protein>
<dbReference type="KEGG" id="nma:NMA1216"/>
<sequence length="71" mass="7914">MLWTMVEADDAALTGQVRFNISWPQHILNRVDACTAAVMKPERFFGESRFKGDAALTFSPIFSGFFIADAV</sequence>
<accession>A0A0U1RIP5</accession>
<name>A0A0U1RIP5_NEIMA</name>
<organism evidence="1 2">
    <name type="scientific">Neisseria meningitidis serogroup A / serotype 4A (strain DSM 15465 / Z2491)</name>
    <dbReference type="NCBI Taxonomy" id="122587"/>
    <lineage>
        <taxon>Bacteria</taxon>
        <taxon>Pseudomonadati</taxon>
        <taxon>Pseudomonadota</taxon>
        <taxon>Betaproteobacteria</taxon>
        <taxon>Neisseriales</taxon>
        <taxon>Neisseriaceae</taxon>
        <taxon>Neisseria</taxon>
    </lineage>
</organism>
<dbReference type="AlphaFoldDB" id="A0A0U1RIP5"/>
<gene>
    <name evidence="1" type="ordered locus">NMA1216</name>
</gene>
<dbReference type="Proteomes" id="UP000000626">
    <property type="component" value="Chromosome"/>
</dbReference>
<dbReference type="EMBL" id="AL157959">
    <property type="protein sequence ID" value="CAM08414.1"/>
    <property type="molecule type" value="Genomic_DNA"/>
</dbReference>
<reference evidence="1 2" key="1">
    <citation type="journal article" date="2000" name="Nature">
        <title>Complete DNA sequence of a serogroup A strain of Neisseria meningitidis Z2491.</title>
        <authorList>
            <person name="Parkhill J."/>
            <person name="Achtman M."/>
            <person name="James K.D."/>
            <person name="Bentley S.D."/>
            <person name="Churcher C."/>
            <person name="Klee S.R."/>
            <person name="Morelli G."/>
            <person name="Basham D."/>
            <person name="Brown D."/>
            <person name="Chillingworth T."/>
            <person name="Davies R.M."/>
            <person name="Davis P."/>
            <person name="Devlin K."/>
            <person name="Feltwell T."/>
            <person name="Hamlin N."/>
            <person name="Holroyd S."/>
            <person name="Jagels K."/>
            <person name="Leather S."/>
            <person name="Moule S."/>
            <person name="Mungall K."/>
            <person name="Quail M.A."/>
            <person name="Rajandream M.A."/>
            <person name="Rutherford K.M."/>
            <person name="Simmonds M."/>
            <person name="Skelton J."/>
            <person name="Whitehead S."/>
            <person name="Spratt B.G."/>
            <person name="Barrell B.G."/>
        </authorList>
    </citation>
    <scope>NUCLEOTIDE SEQUENCE [LARGE SCALE GENOMIC DNA]</scope>
    <source>
        <strain evidence="2">DSM 15465 / Z2491</strain>
    </source>
</reference>